<dbReference type="Pfam" id="PF20251">
    <property type="entry name" value="Big_14"/>
    <property type="match status" value="1"/>
</dbReference>
<dbReference type="Proteomes" id="UP000283855">
    <property type="component" value="Unassembled WGS sequence"/>
</dbReference>
<evidence type="ECO:0000313" key="2">
    <source>
        <dbReference type="EMBL" id="RHA73027.1"/>
    </source>
</evidence>
<reference evidence="2 3" key="1">
    <citation type="submission" date="2018-08" db="EMBL/GenBank/DDBJ databases">
        <title>A genome reference for cultivated species of the human gut microbiota.</title>
        <authorList>
            <person name="Zou Y."/>
            <person name="Xue W."/>
            <person name="Luo G."/>
        </authorList>
    </citation>
    <scope>NUCLEOTIDE SEQUENCE [LARGE SCALE GENOMIC DNA]</scope>
    <source>
        <strain evidence="2 3">AM42-38</strain>
    </source>
</reference>
<feature type="domain" description="Bacterial Ig-like" evidence="1">
    <location>
        <begin position="1"/>
        <end position="83"/>
    </location>
</feature>
<gene>
    <name evidence="2" type="ORF">DW921_14420</name>
</gene>
<evidence type="ECO:0000259" key="1">
    <source>
        <dbReference type="Pfam" id="PF20251"/>
    </source>
</evidence>
<comment type="caution">
    <text evidence="2">The sequence shown here is derived from an EMBL/GenBank/DDBJ whole genome shotgun (WGS) entry which is preliminary data.</text>
</comment>
<protein>
    <recommendedName>
        <fullName evidence="1">Bacterial Ig-like domain-containing protein</fullName>
    </recommendedName>
</protein>
<proteinExistence type="predicted"/>
<dbReference type="EMBL" id="QSFT01000049">
    <property type="protein sequence ID" value="RHA73027.1"/>
    <property type="molecule type" value="Genomic_DNA"/>
</dbReference>
<accession>A0A413SVG9</accession>
<dbReference type="InterPro" id="IPR046878">
    <property type="entry name" value="Big_14"/>
</dbReference>
<evidence type="ECO:0000313" key="3">
    <source>
        <dbReference type="Proteomes" id="UP000283855"/>
    </source>
</evidence>
<name>A0A413SVG9_9BACT</name>
<dbReference type="AlphaFoldDB" id="A0A413SVG9"/>
<sequence length="89" mass="10393">MSNNNSRTLFFGVDYGIARKKGDEWIALNTSTVFNSLGIGVEKGRNYDFKAWMYNLVNDNKPGTYKIYKRIGFDGSRKEWYMSAEFRIE</sequence>
<organism evidence="2 3">
    <name type="scientific">Phocaeicola coprophilus</name>
    <dbReference type="NCBI Taxonomy" id="387090"/>
    <lineage>
        <taxon>Bacteria</taxon>
        <taxon>Pseudomonadati</taxon>
        <taxon>Bacteroidota</taxon>
        <taxon>Bacteroidia</taxon>
        <taxon>Bacteroidales</taxon>
        <taxon>Bacteroidaceae</taxon>
        <taxon>Phocaeicola</taxon>
    </lineage>
</organism>